<keyword evidence="3" id="KW-1185">Reference proteome</keyword>
<dbReference type="Proteomes" id="UP001321542">
    <property type="component" value="Chromosome"/>
</dbReference>
<feature type="compositionally biased region" description="Low complexity" evidence="1">
    <location>
        <begin position="51"/>
        <end position="66"/>
    </location>
</feature>
<organism evidence="2 3">
    <name type="scientific">Streptomyces graminofaciens</name>
    <dbReference type="NCBI Taxonomy" id="68212"/>
    <lineage>
        <taxon>Bacteria</taxon>
        <taxon>Bacillati</taxon>
        <taxon>Actinomycetota</taxon>
        <taxon>Actinomycetes</taxon>
        <taxon>Kitasatosporales</taxon>
        <taxon>Streptomycetaceae</taxon>
        <taxon>Streptomyces</taxon>
    </lineage>
</organism>
<name>A0ABM7F5J6_9ACTN</name>
<dbReference type="Gene3D" id="3.20.20.120">
    <property type="entry name" value="Enolase-like C-terminal domain"/>
    <property type="match status" value="1"/>
</dbReference>
<proteinExistence type="predicted"/>
<feature type="region of interest" description="Disordered" evidence="1">
    <location>
        <begin position="49"/>
        <end position="69"/>
    </location>
</feature>
<sequence>MSSTTARVTAVDPYGLHAKFAIDTTEDWVIEYVDHLHDHFLDPVVIRGGHHTAPTTAPTTPGSSAAKRPESIAEFTFPGGAFRAADLADTGIDAQKRQAA</sequence>
<evidence type="ECO:0000256" key="1">
    <source>
        <dbReference type="SAM" id="MobiDB-lite"/>
    </source>
</evidence>
<evidence type="ECO:0000313" key="2">
    <source>
        <dbReference type="EMBL" id="BBC31167.1"/>
    </source>
</evidence>
<dbReference type="InterPro" id="IPR036849">
    <property type="entry name" value="Enolase-like_C_sf"/>
</dbReference>
<protein>
    <submittedName>
        <fullName evidence="2">Uncharacterized protein</fullName>
    </submittedName>
</protein>
<accession>A0ABM7F5J6</accession>
<gene>
    <name evidence="2" type="ORF">SGFS_024610</name>
</gene>
<reference evidence="2 3" key="1">
    <citation type="journal article" date="2010" name="ChemBioChem">
        <title>Cloning and characterization of the biosynthetic gene cluster of 16-membered macrolide antibiotic FD-891: involvement of a dual functional cytochrome P450 monooxygenase catalyzing epoxidation and hydroxylation.</title>
        <authorList>
            <person name="Kudo F."/>
            <person name="Motegi A."/>
            <person name="Mizoue K."/>
            <person name="Eguchi T."/>
        </authorList>
    </citation>
    <scope>NUCLEOTIDE SEQUENCE [LARGE SCALE GENOMIC DNA]</scope>
    <source>
        <strain evidence="2 3">A-8890</strain>
    </source>
</reference>
<evidence type="ECO:0000313" key="3">
    <source>
        <dbReference type="Proteomes" id="UP001321542"/>
    </source>
</evidence>
<reference evidence="2 3" key="2">
    <citation type="journal article" date="2023" name="ChemBioChem">
        <title>Acyltransferase Domain Exchange between Two Independent Type I Polyketide Synthases in the Same Producer Strain of Macrolide Antibiotics.</title>
        <authorList>
            <person name="Kudo F."/>
            <person name="Kishikawa K."/>
            <person name="Tsuboi K."/>
            <person name="Kido T."/>
            <person name="Usui T."/>
            <person name="Hashimoto J."/>
            <person name="Shin-Ya K."/>
            <person name="Miyanaga A."/>
            <person name="Eguchi T."/>
        </authorList>
    </citation>
    <scope>NUCLEOTIDE SEQUENCE [LARGE SCALE GENOMIC DNA]</scope>
    <source>
        <strain evidence="2 3">A-8890</strain>
    </source>
</reference>
<dbReference type="EMBL" id="AP018448">
    <property type="protein sequence ID" value="BBC31167.1"/>
    <property type="molecule type" value="Genomic_DNA"/>
</dbReference>